<feature type="compositionally biased region" description="Polar residues" evidence="1">
    <location>
        <begin position="744"/>
        <end position="756"/>
    </location>
</feature>
<proteinExistence type="predicted"/>
<dbReference type="PANTHER" id="PTHR37557">
    <property type="entry name" value="115 KDA PROTEIN IN TYPE-1 RETROTRANSPOSABLE ELEMENT R1DM-LIKE PROTEIN-RELATED-RELATED"/>
    <property type="match status" value="1"/>
</dbReference>
<sequence>MGYYCRGFQVTFRQKTYTDYERMDKNRSLLDCGRSSEAMRNHPSERRLDDVHCYYSTSFSSGTDSGEPVSMSGLVSTALPINLRTLIGLKEEDICSSAVTQHLDQFIEQPDYPVGPLKYISKKALEEVYSLGPNAERIASEFASEFAPALERKKHLHSLGGSCSASVIFVNDLTICDPVACLGPYIKPGHLLDLVFTELSPDGHSVKVCWDTLMNHTTQDDSYDLNDKDKLEPFCTDLLQTEFLGTHHWLSQQLPLKEQDAMKALHNTLMDIAGRVHHDLPEFSKAPQTRAQWAALFHQHVKDLIGPVCKSDHLNLLDALQLVMASSTALSAFSKRVHCEPDPDKDEAPQSNVNLEKLLSRFERSLLVASQLDAKAIAQLSEPDKCEPVLLNALREAKILTYLDDRFLFVVYLMTLMPVQSQVSPVVWEAVEDFFNTGQRIRKIGPGVRGNLIPTFMTTKKLISNLINLWEQRRSLPSYKSYFYTLHSNVWTNQPRYRSPLVQLMKDLLGARTNPNEPSPALKGLKHHTSASGSAKWLTGLSRYIRIAGSTAQESLPYTTDYVVLVLLGSVPFALIRDLLEVVKSQNSSSPLKCRVKHSGARWSQQESQSLLRLANNLYPSCETQTALFARLEQYFPGRWAISIKTRLRVLNWQAQQDESSSGGPCQTIGQIAAYSSEADDYSVWFKQTVDCAVSLLESHADSSLASVDLLAFTRGLQSGIMTPEQVLSLLDLHASRTFSHLENRIPTPSSVSPSDAGQPKADPPSQLRRHPDPIPPKTERCSVCCARWVMERSVQRQHRATAVSVEPFCFAEELITPLGPTDTVTYLGIPFTFKGKGVFNHRQHLLKLLDEVTRAPLKPHQRMEITMNYLIRRLTYSLVLGQVHRNTLKRLDNYIRQSIRGWLRLPKDTSISYIHAGKQHGGLGIPSLSATIPMQRRVRMEKLLSTQCRVLRNVVNDSAFGKVVRDLSLPIRVHGSCVNTKEELVAAWGDSLHNSVDGRGLRELVASPLSNRWLVFPERVFPRIFIRGIQLRCNLLRTRVRSARHGHGGQAILCPTREFGAYFAVLLDHA</sequence>
<reference evidence="2" key="1">
    <citation type="journal article" date="2011" name="Genome Biol.">
        <title>The draft genome of the carcinogenic human liver fluke Clonorchis sinensis.</title>
        <authorList>
            <person name="Wang X."/>
            <person name="Chen W."/>
            <person name="Huang Y."/>
            <person name="Sun J."/>
            <person name="Men J."/>
            <person name="Liu H."/>
            <person name="Luo F."/>
            <person name="Guo L."/>
            <person name="Lv X."/>
            <person name="Deng C."/>
            <person name="Zhou C."/>
            <person name="Fan Y."/>
            <person name="Li X."/>
            <person name="Huang L."/>
            <person name="Hu Y."/>
            <person name="Liang C."/>
            <person name="Hu X."/>
            <person name="Xu J."/>
            <person name="Yu X."/>
        </authorList>
    </citation>
    <scope>NUCLEOTIDE SEQUENCE [LARGE SCALE GENOMIC DNA]</scope>
    <source>
        <strain evidence="2">Henan</strain>
    </source>
</reference>
<evidence type="ECO:0000256" key="1">
    <source>
        <dbReference type="SAM" id="MobiDB-lite"/>
    </source>
</evidence>
<dbReference type="EMBL" id="DF142898">
    <property type="protein sequence ID" value="GAA48588.1"/>
    <property type="molecule type" value="Genomic_DNA"/>
</dbReference>
<dbReference type="PANTHER" id="PTHR37557:SF4">
    <property type="entry name" value="CCHC-TYPE DOMAIN-CONTAINING PROTEIN"/>
    <property type="match status" value="1"/>
</dbReference>
<evidence type="ECO:0000313" key="2">
    <source>
        <dbReference type="EMBL" id="GAA48588.1"/>
    </source>
</evidence>
<gene>
    <name evidence="2" type="ORF">CLF_101786</name>
</gene>
<protein>
    <submittedName>
        <fullName evidence="2">Retrovirus-related Pol polyprotein from type-1 retrotransposable element R2</fullName>
    </submittedName>
</protein>
<reference key="2">
    <citation type="submission" date="2011-10" db="EMBL/GenBank/DDBJ databases">
        <title>The genome and transcriptome sequence of Clonorchis sinensis provide insights into the carcinogenic liver fluke.</title>
        <authorList>
            <person name="Wang X."/>
            <person name="Huang Y."/>
            <person name="Chen W."/>
            <person name="Liu H."/>
            <person name="Guo L."/>
            <person name="Chen Y."/>
            <person name="Luo F."/>
            <person name="Zhou W."/>
            <person name="Sun J."/>
            <person name="Mao Q."/>
            <person name="Liang P."/>
            <person name="Zhou C."/>
            <person name="Tian Y."/>
            <person name="Men J."/>
            <person name="Lv X."/>
            <person name="Huang L."/>
            <person name="Zhou J."/>
            <person name="Hu Y."/>
            <person name="Li R."/>
            <person name="Zhang F."/>
            <person name="Lei H."/>
            <person name="Li X."/>
            <person name="Hu X."/>
            <person name="Liang C."/>
            <person name="Xu J."/>
            <person name="Wu Z."/>
            <person name="Yu X."/>
        </authorList>
    </citation>
    <scope>NUCLEOTIDE SEQUENCE</scope>
    <source>
        <strain>Henan</strain>
    </source>
</reference>
<organism evidence="2 3">
    <name type="scientific">Clonorchis sinensis</name>
    <name type="common">Chinese liver fluke</name>
    <dbReference type="NCBI Taxonomy" id="79923"/>
    <lineage>
        <taxon>Eukaryota</taxon>
        <taxon>Metazoa</taxon>
        <taxon>Spiralia</taxon>
        <taxon>Lophotrochozoa</taxon>
        <taxon>Platyhelminthes</taxon>
        <taxon>Trematoda</taxon>
        <taxon>Digenea</taxon>
        <taxon>Opisthorchiida</taxon>
        <taxon>Opisthorchiata</taxon>
        <taxon>Opisthorchiidae</taxon>
        <taxon>Clonorchis</taxon>
    </lineage>
</organism>
<dbReference type="Proteomes" id="UP000008909">
    <property type="component" value="Unassembled WGS sequence"/>
</dbReference>
<feature type="region of interest" description="Disordered" evidence="1">
    <location>
        <begin position="744"/>
        <end position="776"/>
    </location>
</feature>
<name>G7Y6K3_CLOSI</name>
<dbReference type="AlphaFoldDB" id="G7Y6K3"/>
<keyword evidence="3" id="KW-1185">Reference proteome</keyword>
<accession>G7Y6K3</accession>
<evidence type="ECO:0000313" key="3">
    <source>
        <dbReference type="Proteomes" id="UP000008909"/>
    </source>
</evidence>